<dbReference type="Proteomes" id="UP000236319">
    <property type="component" value="Unassembled WGS sequence"/>
</dbReference>
<dbReference type="GeneID" id="39876160"/>
<name>A0A2H6KHC2_9APIC</name>
<evidence type="ECO:0000313" key="1">
    <source>
        <dbReference type="EMBL" id="GBE62390.1"/>
    </source>
</evidence>
<keyword evidence="2" id="KW-1185">Reference proteome</keyword>
<proteinExistence type="predicted"/>
<evidence type="ECO:0000313" key="2">
    <source>
        <dbReference type="Proteomes" id="UP000236319"/>
    </source>
</evidence>
<sequence length="586" mass="66397">MSSMQVSSNDSKEYTVFPSADSIRKSGFLDGDVGGDDVGVMMLSEKASRTYAMRCTPVNTDEFDSFIEDSMNHLDHINASRGELRTKMFGSTILSNSGRRSWEDAVVDCRIELFDQPSGNHAGKPTDNLYGNSEEKSFHHALTRQDILYDTALDDDDLIYLPSSNGLHSSYLSSHPEDGDIDNTISPTRCFSRLPKRARIQPNTHQRATEYWRSQPVSPLTDKAIASVFAKSSHVETGDRGFDNYYAYFHDEDFSKFTKEPNMITILPRGDWTPRDIKMCGPFKACRGEASKISKSGGPIYGDGLNHEPDKSLDSAVSPLEGLFMVTADIDSDEDVESYEHLYKAELDLLVERGEQVDLQEMDEWHYQAGLTAPQVKNHQMAFRRLLRLHCNYFGKRVYPYRGELDSLASKSLHVLDPDTNTFEVSPAMTRPEKLDLRKVKKRPFMDRESAIDTPTNDATPGTSGTTTIPLSTYRLFDYETEPRFIRNPTLKVGASNVRHLYDEETSHSFIKSPSFGLRHAISDFQTVTATCEKDFQVPLTLKQLFPTKDKYINSDVTLMNQRNFILKVLLRFPYLDLKQLGLTSF</sequence>
<reference evidence="1 2" key="1">
    <citation type="journal article" date="2017" name="BMC Genomics">
        <title>Whole-genome assembly of Babesia ovata and comparative genomics between closely related pathogens.</title>
        <authorList>
            <person name="Yamagishi J."/>
            <person name="Asada M."/>
            <person name="Hakimi H."/>
            <person name="Tanaka T.Q."/>
            <person name="Sugimoto C."/>
            <person name="Kawazu S."/>
        </authorList>
    </citation>
    <scope>NUCLEOTIDE SEQUENCE [LARGE SCALE GENOMIC DNA]</scope>
    <source>
        <strain evidence="1 2">Miyake</strain>
    </source>
</reference>
<dbReference type="RefSeq" id="XP_028868633.1">
    <property type="nucleotide sequence ID" value="XM_029012800.1"/>
</dbReference>
<dbReference type="VEuPathDB" id="PiroplasmaDB:BOVATA_038830"/>
<accession>A0A2H6KHC2</accession>
<organism evidence="1 2">
    <name type="scientific">Babesia ovata</name>
    <dbReference type="NCBI Taxonomy" id="189622"/>
    <lineage>
        <taxon>Eukaryota</taxon>
        <taxon>Sar</taxon>
        <taxon>Alveolata</taxon>
        <taxon>Apicomplexa</taxon>
        <taxon>Aconoidasida</taxon>
        <taxon>Piroplasmida</taxon>
        <taxon>Babesiidae</taxon>
        <taxon>Babesia</taxon>
    </lineage>
</organism>
<dbReference type="OrthoDB" id="364703at2759"/>
<dbReference type="AlphaFoldDB" id="A0A2H6KHC2"/>
<protein>
    <submittedName>
        <fullName evidence="1">Recombinase activating protein, putative</fullName>
    </submittedName>
</protein>
<gene>
    <name evidence="1" type="ORF">BOVATA_038830</name>
</gene>
<dbReference type="EMBL" id="BDSA01000004">
    <property type="protein sequence ID" value="GBE62390.1"/>
    <property type="molecule type" value="Genomic_DNA"/>
</dbReference>
<comment type="caution">
    <text evidence="1">The sequence shown here is derived from an EMBL/GenBank/DDBJ whole genome shotgun (WGS) entry which is preliminary data.</text>
</comment>